<keyword evidence="4" id="KW-0143">Chaperone</keyword>
<evidence type="ECO:0000256" key="1">
    <source>
        <dbReference type="ARBA" id="ARBA00004496"/>
    </source>
</evidence>
<evidence type="ECO:0000313" key="6">
    <source>
        <dbReference type="Proteomes" id="UP001601444"/>
    </source>
</evidence>
<reference evidence="5 6" key="1">
    <citation type="submission" date="2024-10" db="EMBL/GenBank/DDBJ databases">
        <title>The Natural Products Discovery Center: Release of the First 8490 Sequenced Strains for Exploring Actinobacteria Biosynthetic Diversity.</title>
        <authorList>
            <person name="Kalkreuter E."/>
            <person name="Kautsar S.A."/>
            <person name="Yang D."/>
            <person name="Bader C.D."/>
            <person name="Teijaro C.N."/>
            <person name="Fluegel L."/>
            <person name="Davis C.M."/>
            <person name="Simpson J.R."/>
            <person name="Lauterbach L."/>
            <person name="Steele A.D."/>
            <person name="Gui C."/>
            <person name="Meng S."/>
            <person name="Li G."/>
            <person name="Viehrig K."/>
            <person name="Ye F."/>
            <person name="Su P."/>
            <person name="Kiefer A.F."/>
            <person name="Nichols A."/>
            <person name="Cepeda A.J."/>
            <person name="Yan W."/>
            <person name="Fan B."/>
            <person name="Jiang Y."/>
            <person name="Adhikari A."/>
            <person name="Zheng C.-J."/>
            <person name="Schuster L."/>
            <person name="Cowan T.M."/>
            <person name="Smanski M.J."/>
            <person name="Chevrette M.G."/>
            <person name="De Carvalho L.P.S."/>
            <person name="Shen B."/>
        </authorList>
    </citation>
    <scope>NUCLEOTIDE SEQUENCE [LARGE SCALE GENOMIC DNA]</scope>
    <source>
        <strain evidence="5 6">NPDC004045</strain>
    </source>
</reference>
<comment type="similarity">
    <text evidence="2">Belongs to the EspG family.</text>
</comment>
<dbReference type="RefSeq" id="WP_052313618.1">
    <property type="nucleotide sequence ID" value="NZ_JBIAMX010000003.1"/>
</dbReference>
<keyword evidence="6" id="KW-1185">Reference proteome</keyword>
<dbReference type="Proteomes" id="UP001601444">
    <property type="component" value="Unassembled WGS sequence"/>
</dbReference>
<gene>
    <name evidence="5" type="ORF">ACFYTF_06835</name>
</gene>
<comment type="subcellular location">
    <subcellularLocation>
        <location evidence="1">Cytoplasm</location>
    </subcellularLocation>
</comment>
<evidence type="ECO:0000256" key="2">
    <source>
        <dbReference type="ARBA" id="ARBA00006411"/>
    </source>
</evidence>
<dbReference type="EMBL" id="JBIAMX010000003">
    <property type="protein sequence ID" value="MFF0542535.1"/>
    <property type="molecule type" value="Genomic_DNA"/>
</dbReference>
<keyword evidence="3" id="KW-0963">Cytoplasm</keyword>
<evidence type="ECO:0000313" key="5">
    <source>
        <dbReference type="EMBL" id="MFF0542535.1"/>
    </source>
</evidence>
<dbReference type="Pfam" id="PF14011">
    <property type="entry name" value="ESX-1_EspG"/>
    <property type="match status" value="1"/>
</dbReference>
<evidence type="ECO:0000256" key="3">
    <source>
        <dbReference type="ARBA" id="ARBA00022490"/>
    </source>
</evidence>
<sequence>MNSRAGAPGGRWEFDPLAFSLVLEAHGRDRWPYPLSWQPEFAETAEVHRGRRNAAARELRRWYDREVHAAVGVLLEPQVRVEIEGIHGPGQTEVVRVFAGLAGDRCVLATQEPGPDREYGGRVTLSAIDPESLPARIVAHLPRVPGGRTPRFEGRRADLDLPVHSRHPTRLSPVEQLQRFFRRPRVGTGEITVYPGFQVDARPSTDGRAFLWLDYPDDGRYLLQHHDAQEFTVIPGPPAELQHRIASHIALFGSRLSRAY</sequence>
<comment type="caution">
    <text evidence="5">The sequence shown here is derived from an EMBL/GenBank/DDBJ whole genome shotgun (WGS) entry which is preliminary data.</text>
</comment>
<protein>
    <submittedName>
        <fullName evidence="5">ESX secretion-associated protein EspG</fullName>
    </submittedName>
</protein>
<organism evidence="5 6">
    <name type="scientific">Nocardia thailandica</name>
    <dbReference type="NCBI Taxonomy" id="257275"/>
    <lineage>
        <taxon>Bacteria</taxon>
        <taxon>Bacillati</taxon>
        <taxon>Actinomycetota</taxon>
        <taxon>Actinomycetes</taxon>
        <taxon>Mycobacteriales</taxon>
        <taxon>Nocardiaceae</taxon>
        <taxon>Nocardia</taxon>
    </lineage>
</organism>
<dbReference type="InterPro" id="IPR025734">
    <property type="entry name" value="EspG"/>
</dbReference>
<proteinExistence type="inferred from homology"/>
<evidence type="ECO:0000256" key="4">
    <source>
        <dbReference type="ARBA" id="ARBA00023186"/>
    </source>
</evidence>
<name>A0ABW6PJQ2_9NOCA</name>
<accession>A0ABW6PJQ2</accession>